<reference evidence="16 17" key="1">
    <citation type="submission" date="2019-06" db="EMBL/GenBank/DDBJ databases">
        <title>Whole genome shotgun sequence of Cellulomonas uda NBRC 3747.</title>
        <authorList>
            <person name="Hosoyama A."/>
            <person name="Uohara A."/>
            <person name="Ohji S."/>
            <person name="Ichikawa N."/>
        </authorList>
    </citation>
    <scope>NUCLEOTIDE SEQUENCE [LARGE SCALE GENOMIC DNA]</scope>
    <source>
        <strain evidence="16 17">NBRC 3747</strain>
    </source>
</reference>
<feature type="binding site" evidence="12">
    <location>
        <position position="154"/>
    </location>
    <ligand>
        <name>substrate</name>
    </ligand>
</feature>
<dbReference type="EMBL" id="BJLP01000047">
    <property type="protein sequence ID" value="GEA82094.1"/>
    <property type="molecule type" value="Genomic_DNA"/>
</dbReference>
<feature type="binding site" evidence="12 14">
    <location>
        <position position="326"/>
    </location>
    <ligand>
        <name>ATP</name>
        <dbReference type="ChEBI" id="CHEBI:30616"/>
    </ligand>
</feature>
<dbReference type="HAMAP" id="MF_00145">
    <property type="entry name" value="Phosphoglyc_kinase"/>
    <property type="match status" value="1"/>
</dbReference>
<evidence type="ECO:0000256" key="1">
    <source>
        <dbReference type="ARBA" id="ARBA00000642"/>
    </source>
</evidence>
<evidence type="ECO:0000256" key="6">
    <source>
        <dbReference type="ARBA" id="ARBA00016471"/>
    </source>
</evidence>
<comment type="subcellular location">
    <subcellularLocation>
        <location evidence="12">Cytoplasm</location>
    </subcellularLocation>
</comment>
<comment type="catalytic activity">
    <reaction evidence="1 12 15">
        <text>(2R)-3-phosphoglycerate + ATP = (2R)-3-phospho-glyceroyl phosphate + ADP</text>
        <dbReference type="Rhea" id="RHEA:14801"/>
        <dbReference type="ChEBI" id="CHEBI:30616"/>
        <dbReference type="ChEBI" id="CHEBI:57604"/>
        <dbReference type="ChEBI" id="CHEBI:58272"/>
        <dbReference type="ChEBI" id="CHEBI:456216"/>
        <dbReference type="EC" id="2.7.2.3"/>
    </reaction>
</comment>
<organism evidence="16 17">
    <name type="scientific">Cellulomonas uda</name>
    <dbReference type="NCBI Taxonomy" id="1714"/>
    <lineage>
        <taxon>Bacteria</taxon>
        <taxon>Bacillati</taxon>
        <taxon>Actinomycetota</taxon>
        <taxon>Actinomycetes</taxon>
        <taxon>Micrococcales</taxon>
        <taxon>Cellulomonadaceae</taxon>
        <taxon>Cellulomonas</taxon>
    </lineage>
</organism>
<feature type="binding site" evidence="13">
    <location>
        <position position="117"/>
    </location>
    <ligand>
        <name>(2R)-3-phosphoglycerate</name>
        <dbReference type="ChEBI" id="CHEBI:58272"/>
    </ligand>
</feature>
<feature type="binding site" evidence="13">
    <location>
        <position position="35"/>
    </location>
    <ligand>
        <name>(2R)-3-phosphoglycerate</name>
        <dbReference type="ChEBI" id="CHEBI:58272"/>
    </ligand>
</feature>
<evidence type="ECO:0000313" key="17">
    <source>
        <dbReference type="Proteomes" id="UP000315842"/>
    </source>
</evidence>
<evidence type="ECO:0000256" key="11">
    <source>
        <dbReference type="ARBA" id="ARBA00023152"/>
    </source>
</evidence>
<feature type="binding site" evidence="12 13">
    <location>
        <begin position="58"/>
        <end position="61"/>
    </location>
    <ligand>
        <name>substrate</name>
    </ligand>
</feature>
<feature type="binding site" evidence="12">
    <location>
        <position position="295"/>
    </location>
    <ligand>
        <name>ATP</name>
        <dbReference type="ChEBI" id="CHEBI:30616"/>
    </ligand>
</feature>
<keyword evidence="9 12" id="KW-0418">Kinase</keyword>
<proteinExistence type="inferred from homology"/>
<dbReference type="PANTHER" id="PTHR11406:SF23">
    <property type="entry name" value="PHOSPHOGLYCERATE KINASE 1, CHLOROPLASTIC-RELATED"/>
    <property type="match status" value="1"/>
</dbReference>
<evidence type="ECO:0000256" key="9">
    <source>
        <dbReference type="ARBA" id="ARBA00022777"/>
    </source>
</evidence>
<dbReference type="GO" id="GO:0006096">
    <property type="term" value="P:glycolytic process"/>
    <property type="evidence" value="ECO:0007669"/>
    <property type="project" value="UniProtKB-UniRule"/>
</dbReference>
<keyword evidence="11 12" id="KW-0324">Glycolysis</keyword>
<dbReference type="RefSeq" id="WP_141321600.1">
    <property type="nucleotide sequence ID" value="NZ_BJLP01000047.1"/>
</dbReference>
<dbReference type="EC" id="2.7.2.3" evidence="5 12"/>
<evidence type="ECO:0000256" key="15">
    <source>
        <dbReference type="RuleBase" id="RU000532"/>
    </source>
</evidence>
<dbReference type="Proteomes" id="UP000315842">
    <property type="component" value="Unassembled WGS sequence"/>
</dbReference>
<evidence type="ECO:0000256" key="13">
    <source>
        <dbReference type="PIRSR" id="PIRSR000724-1"/>
    </source>
</evidence>
<dbReference type="Pfam" id="PF00162">
    <property type="entry name" value="PGK"/>
    <property type="match status" value="1"/>
</dbReference>
<feature type="binding site" evidence="12 13">
    <location>
        <begin position="20"/>
        <end position="22"/>
    </location>
    <ligand>
        <name>substrate</name>
    </ligand>
</feature>
<dbReference type="FunFam" id="3.40.50.1260:FF:000006">
    <property type="entry name" value="Phosphoglycerate kinase"/>
    <property type="match status" value="1"/>
</dbReference>
<keyword evidence="17" id="KW-1185">Reference proteome</keyword>
<dbReference type="GO" id="GO:0005524">
    <property type="term" value="F:ATP binding"/>
    <property type="evidence" value="ECO:0007669"/>
    <property type="project" value="UniProtKB-KW"/>
</dbReference>
<dbReference type="UniPathway" id="UPA00109">
    <property type="reaction ID" value="UER00185"/>
</dbReference>
<evidence type="ECO:0000256" key="14">
    <source>
        <dbReference type="PIRSR" id="PIRSR000724-2"/>
    </source>
</evidence>
<sequence length="399" mass="41094">MKTIEDLGDLRGKRVLVRSDFNVPLDGTTITDDGRIRAALPTLTALLDAGARVVVTAHLGRPKGAPEAKYSLAPVAARLGELLGKPVALAEDTVGESARATVAALQDGEIALLENIRFDPRETSKDDAERAALADDLAALADAFVSDGFGVVHRKQASVYDVALKLPHAVGNLVLNEVSSLRKATDDPARPYVVVLGGSKVSDKLGVISNLLGKADRLVIGGGMLFTFLAAKGYSVGSSLLEADQIDTVKGYLAQAEKDGVEIVLPVDIRVGDSFAADTPVAVVPADQIPDGKIGLDIGPESEKLFASKIVDAKTVVWNGPAGVFEFEAFAGGTKAVAQALIDAGTAGAFTIVGGGDSAAAVRTLGFDESGFGHISTGGGASLEFLEGKTLPGIAVLED</sequence>
<evidence type="ECO:0000256" key="12">
    <source>
        <dbReference type="HAMAP-Rule" id="MF_00145"/>
    </source>
</evidence>
<feature type="binding site" evidence="12">
    <location>
        <position position="35"/>
    </location>
    <ligand>
        <name>substrate</name>
    </ligand>
</feature>
<keyword evidence="12" id="KW-0963">Cytoplasm</keyword>
<dbReference type="GO" id="GO:0043531">
    <property type="term" value="F:ADP binding"/>
    <property type="evidence" value="ECO:0007669"/>
    <property type="project" value="TreeGrafter"/>
</dbReference>
<dbReference type="InterPro" id="IPR015911">
    <property type="entry name" value="Phosphoglycerate_kinase_CS"/>
</dbReference>
<dbReference type="PROSITE" id="PS00111">
    <property type="entry name" value="PGLYCERATE_KINASE"/>
    <property type="match status" value="1"/>
</dbReference>
<dbReference type="Gene3D" id="3.40.50.1260">
    <property type="entry name" value="Phosphoglycerate kinase, N-terminal domain"/>
    <property type="match status" value="2"/>
</dbReference>
<evidence type="ECO:0000256" key="5">
    <source>
        <dbReference type="ARBA" id="ARBA00013061"/>
    </source>
</evidence>
<feature type="binding site" evidence="12 14">
    <location>
        <begin position="355"/>
        <end position="358"/>
    </location>
    <ligand>
        <name>ATP</name>
        <dbReference type="ChEBI" id="CHEBI:30616"/>
    </ligand>
</feature>
<dbReference type="InterPro" id="IPR015824">
    <property type="entry name" value="Phosphoglycerate_kinase_N"/>
</dbReference>
<dbReference type="PANTHER" id="PTHR11406">
    <property type="entry name" value="PHOSPHOGLYCERATE KINASE"/>
    <property type="match status" value="1"/>
</dbReference>
<name>A0A4Y3KFC4_CELUD</name>
<dbReference type="AlphaFoldDB" id="A0A4Y3KFC4"/>
<dbReference type="InterPro" id="IPR001576">
    <property type="entry name" value="Phosphoglycerate_kinase"/>
</dbReference>
<evidence type="ECO:0000256" key="8">
    <source>
        <dbReference type="ARBA" id="ARBA00022741"/>
    </source>
</evidence>
<keyword evidence="8 12" id="KW-0547">Nucleotide-binding</keyword>
<dbReference type="GO" id="GO:0004618">
    <property type="term" value="F:phosphoglycerate kinase activity"/>
    <property type="evidence" value="ECO:0007669"/>
    <property type="project" value="UniProtKB-UniRule"/>
</dbReference>
<dbReference type="InterPro" id="IPR036043">
    <property type="entry name" value="Phosphoglycerate_kinase_sf"/>
</dbReference>
<dbReference type="GO" id="GO:0005829">
    <property type="term" value="C:cytosol"/>
    <property type="evidence" value="ECO:0007669"/>
    <property type="project" value="TreeGrafter"/>
</dbReference>
<dbReference type="SUPFAM" id="SSF53748">
    <property type="entry name" value="Phosphoglycerate kinase"/>
    <property type="match status" value="1"/>
</dbReference>
<dbReference type="FunFam" id="3.40.50.1260:FF:000003">
    <property type="entry name" value="Phosphoglycerate kinase"/>
    <property type="match status" value="1"/>
</dbReference>
<feature type="binding site" evidence="12">
    <location>
        <position position="117"/>
    </location>
    <ligand>
        <name>substrate</name>
    </ligand>
</feature>
<evidence type="ECO:0000256" key="3">
    <source>
        <dbReference type="ARBA" id="ARBA00008982"/>
    </source>
</evidence>
<evidence type="ECO:0000256" key="10">
    <source>
        <dbReference type="ARBA" id="ARBA00022840"/>
    </source>
</evidence>
<dbReference type="PRINTS" id="PR00477">
    <property type="entry name" value="PHGLYCKINASE"/>
</dbReference>
<dbReference type="CDD" id="cd00318">
    <property type="entry name" value="Phosphoglycerate_kinase"/>
    <property type="match status" value="1"/>
</dbReference>
<feature type="binding site" evidence="12 14">
    <location>
        <position position="204"/>
    </location>
    <ligand>
        <name>ATP</name>
        <dbReference type="ChEBI" id="CHEBI:30616"/>
    </ligand>
</feature>
<comment type="caution">
    <text evidence="16">The sequence shown here is derived from an EMBL/GenBank/DDBJ whole genome shotgun (WGS) entry which is preliminary data.</text>
</comment>
<dbReference type="GO" id="GO:0006094">
    <property type="term" value="P:gluconeogenesis"/>
    <property type="evidence" value="ECO:0007669"/>
    <property type="project" value="TreeGrafter"/>
</dbReference>
<feature type="binding site" evidence="13">
    <location>
        <position position="154"/>
    </location>
    <ligand>
        <name>(2R)-3-phosphoglycerate</name>
        <dbReference type="ChEBI" id="CHEBI:58272"/>
    </ligand>
</feature>
<evidence type="ECO:0000256" key="7">
    <source>
        <dbReference type="ARBA" id="ARBA00022679"/>
    </source>
</evidence>
<dbReference type="PIRSF" id="PIRSF000724">
    <property type="entry name" value="Pgk"/>
    <property type="match status" value="1"/>
</dbReference>
<gene>
    <name evidence="12 16" type="primary">pgk</name>
    <name evidence="16" type="ORF">CUD01_25380</name>
</gene>
<keyword evidence="7 12" id="KW-0808">Transferase</keyword>
<accession>A0A4Y3KFC4</accession>
<evidence type="ECO:0000313" key="16">
    <source>
        <dbReference type="EMBL" id="GEA82094.1"/>
    </source>
</evidence>
<keyword evidence="10 12" id="KW-0067">ATP-binding</keyword>
<comment type="similarity">
    <text evidence="3 12 15">Belongs to the phosphoglycerate kinase family.</text>
</comment>
<comment type="pathway">
    <text evidence="2 12">Carbohydrate degradation; glycolysis; pyruvate from D-glyceraldehyde 3-phosphate: step 2/5.</text>
</comment>
<evidence type="ECO:0000256" key="2">
    <source>
        <dbReference type="ARBA" id="ARBA00004838"/>
    </source>
</evidence>
<evidence type="ECO:0000256" key="4">
    <source>
        <dbReference type="ARBA" id="ARBA00011245"/>
    </source>
</evidence>
<protein>
    <recommendedName>
        <fullName evidence="6 12">Phosphoglycerate kinase</fullName>
        <ecNumber evidence="5 12">2.7.2.3</ecNumber>
    </recommendedName>
</protein>
<comment type="subunit">
    <text evidence="4 12">Monomer.</text>
</comment>